<sequence length="279" mass="30412">MGPVGGGETAPLRLIKYLPLKEQIKEVLRSLFIATARIDPLLRLSLKKADIILCKTDETANALPVVRGPKVMVAREIGAPKSLRVKKKYGEDGTISLLYAGRLVGWKGVHLAVRAVALANLRGVDATLTIIGDGPLHKYLKTLALDLNLGDRVTFRGHLPQKDLLDCYHQSEVFLFPSMHDSSGNVVVEALSRGLPVICLDLGGPKYFVNTDCARVIPCVDVDVDQICILLADRIVELAKNTTLRAAMSIAAFEQAESLEWSTQVSRAYELILSSGICK</sequence>
<dbReference type="GO" id="GO:0016757">
    <property type="term" value="F:glycosyltransferase activity"/>
    <property type="evidence" value="ECO:0007669"/>
    <property type="project" value="InterPro"/>
</dbReference>
<dbReference type="EMBL" id="MTEI01000003">
    <property type="protein sequence ID" value="OQW88889.1"/>
    <property type="molecule type" value="Genomic_DNA"/>
</dbReference>
<comment type="caution">
    <text evidence="2">The sequence shown here is derived from an EMBL/GenBank/DDBJ whole genome shotgun (WGS) entry which is preliminary data.</text>
</comment>
<dbReference type="CDD" id="cd03801">
    <property type="entry name" value="GT4_PimA-like"/>
    <property type="match status" value="1"/>
</dbReference>
<protein>
    <recommendedName>
        <fullName evidence="1">Glycosyl transferase family 1 domain-containing protein</fullName>
    </recommendedName>
</protein>
<dbReference type="Gene3D" id="3.40.50.2000">
    <property type="entry name" value="Glycogen Phosphorylase B"/>
    <property type="match status" value="2"/>
</dbReference>
<feature type="domain" description="Glycosyl transferase family 1" evidence="1">
    <location>
        <begin position="87"/>
        <end position="250"/>
    </location>
</feature>
<evidence type="ECO:0000259" key="1">
    <source>
        <dbReference type="Pfam" id="PF00534"/>
    </source>
</evidence>
<dbReference type="SUPFAM" id="SSF53756">
    <property type="entry name" value="UDP-Glycosyltransferase/glycogen phosphorylase"/>
    <property type="match status" value="1"/>
</dbReference>
<gene>
    <name evidence="2" type="ORF">BWK72_08125</name>
</gene>
<dbReference type="Proteomes" id="UP000192505">
    <property type="component" value="Unassembled WGS sequence"/>
</dbReference>
<dbReference type="Pfam" id="PF00534">
    <property type="entry name" value="Glycos_transf_1"/>
    <property type="match status" value="1"/>
</dbReference>
<dbReference type="InterPro" id="IPR001296">
    <property type="entry name" value="Glyco_trans_1"/>
</dbReference>
<proteinExistence type="predicted"/>
<name>A0A1W9KWC1_9BURK</name>
<dbReference type="PANTHER" id="PTHR45947:SF3">
    <property type="entry name" value="SULFOQUINOVOSYL TRANSFERASE SQD2"/>
    <property type="match status" value="1"/>
</dbReference>
<evidence type="ECO:0000313" key="2">
    <source>
        <dbReference type="EMBL" id="OQW88889.1"/>
    </source>
</evidence>
<evidence type="ECO:0000313" key="3">
    <source>
        <dbReference type="Proteomes" id="UP000192505"/>
    </source>
</evidence>
<dbReference type="PANTHER" id="PTHR45947">
    <property type="entry name" value="SULFOQUINOVOSYL TRANSFERASE SQD2"/>
    <property type="match status" value="1"/>
</dbReference>
<dbReference type="AlphaFoldDB" id="A0A1W9KWC1"/>
<accession>A0A1W9KWC1</accession>
<reference evidence="2 3" key="1">
    <citation type="submission" date="2017-01" db="EMBL/GenBank/DDBJ databases">
        <title>Novel large sulfur bacteria in the metagenomes of groundwater-fed chemosynthetic microbial mats in the Lake Huron basin.</title>
        <authorList>
            <person name="Sharrar A.M."/>
            <person name="Flood B.E."/>
            <person name="Bailey J.V."/>
            <person name="Jones D.S."/>
            <person name="Biddanda B."/>
            <person name="Ruberg S.A."/>
            <person name="Marcus D.N."/>
            <person name="Dick G.J."/>
        </authorList>
    </citation>
    <scope>NUCLEOTIDE SEQUENCE [LARGE SCALE GENOMIC DNA]</scope>
    <source>
        <strain evidence="2">A7</strain>
    </source>
</reference>
<dbReference type="InterPro" id="IPR050194">
    <property type="entry name" value="Glycosyltransferase_grp1"/>
</dbReference>
<organism evidence="2 3">
    <name type="scientific">Rhodoferax ferrireducens</name>
    <dbReference type="NCBI Taxonomy" id="192843"/>
    <lineage>
        <taxon>Bacteria</taxon>
        <taxon>Pseudomonadati</taxon>
        <taxon>Pseudomonadota</taxon>
        <taxon>Betaproteobacteria</taxon>
        <taxon>Burkholderiales</taxon>
        <taxon>Comamonadaceae</taxon>
        <taxon>Rhodoferax</taxon>
    </lineage>
</organism>